<evidence type="ECO:0000313" key="4">
    <source>
        <dbReference type="EMBL" id="PXX81147.1"/>
    </source>
</evidence>
<dbReference type="Pfam" id="PF05175">
    <property type="entry name" value="MTS"/>
    <property type="match status" value="1"/>
</dbReference>
<keyword evidence="5" id="KW-1185">Reference proteome</keyword>
<accession>A0A318LHI6</accession>
<reference evidence="4 5" key="1">
    <citation type="submission" date="2018-05" db="EMBL/GenBank/DDBJ databases">
        <title>Genomic Encyclopedia of Type Strains, Phase IV (KMG-IV): sequencing the most valuable type-strain genomes for metagenomic binning, comparative biology and taxonomic classification.</title>
        <authorList>
            <person name="Goeker M."/>
        </authorList>
    </citation>
    <scope>NUCLEOTIDE SEQUENCE [LARGE SCALE GENOMIC DNA]</scope>
    <source>
        <strain evidence="4 5">JC118</strain>
    </source>
</reference>
<dbReference type="AlphaFoldDB" id="A0A318LHI6"/>
<sequence>MNHYFTDNRQLAQNRKEITFRFSCFKFSFITDNGVFSKEYVDYGSMIFLEALEKEKLGNNLLDVGCGYGTLGVVLKKMNPASKVTMIDVNPRALELAAINAEKNETEVDIRQSDIYEKVSEDNFTDIITNPPIRAGKAVIYKIFDEAYEHLAAGGHLYVVIRKQHGALSAQKEIASVFGNCDIIHKERGYFVLKSTK</sequence>
<comment type="caution">
    <text evidence="4">The sequence shown here is derived from an EMBL/GenBank/DDBJ whole genome shotgun (WGS) entry which is preliminary data.</text>
</comment>
<dbReference type="InterPro" id="IPR007848">
    <property type="entry name" value="Small_mtfrase_dom"/>
</dbReference>
<dbReference type="STRING" id="1034346.GCA_000313565_02297"/>
<dbReference type="EMBL" id="QJKH01000002">
    <property type="protein sequence ID" value="PXX81147.1"/>
    <property type="molecule type" value="Genomic_DNA"/>
</dbReference>
<dbReference type="RefSeq" id="WP_022938600.1">
    <property type="nucleotide sequence ID" value="NZ_CABKRQ010000006.1"/>
</dbReference>
<dbReference type="InterPro" id="IPR029063">
    <property type="entry name" value="SAM-dependent_MTases_sf"/>
</dbReference>
<gene>
    <name evidence="4" type="ORF">DES51_102270</name>
</gene>
<evidence type="ECO:0000256" key="2">
    <source>
        <dbReference type="ARBA" id="ARBA00022679"/>
    </source>
</evidence>
<name>A0A318LHI6_9FIRM</name>
<dbReference type="PANTHER" id="PTHR47816:SF4">
    <property type="entry name" value="RIBOSOMAL RNA SMALL SUBUNIT METHYLTRANSFERASE C"/>
    <property type="match status" value="1"/>
</dbReference>
<dbReference type="PANTHER" id="PTHR47816">
    <property type="entry name" value="RIBOSOMAL RNA SMALL SUBUNIT METHYLTRANSFERASE C"/>
    <property type="match status" value="1"/>
</dbReference>
<evidence type="ECO:0000259" key="3">
    <source>
        <dbReference type="Pfam" id="PF05175"/>
    </source>
</evidence>
<dbReference type="Proteomes" id="UP000247612">
    <property type="component" value="Unassembled WGS sequence"/>
</dbReference>
<proteinExistence type="predicted"/>
<dbReference type="InterPro" id="IPR046977">
    <property type="entry name" value="RsmC/RlmG"/>
</dbReference>
<keyword evidence="1 4" id="KW-0489">Methyltransferase</keyword>
<dbReference type="Gene3D" id="3.40.50.150">
    <property type="entry name" value="Vaccinia Virus protein VP39"/>
    <property type="match status" value="1"/>
</dbReference>
<dbReference type="GO" id="GO:0008757">
    <property type="term" value="F:S-adenosylmethionine-dependent methyltransferase activity"/>
    <property type="evidence" value="ECO:0007669"/>
    <property type="project" value="InterPro"/>
</dbReference>
<evidence type="ECO:0000313" key="5">
    <source>
        <dbReference type="Proteomes" id="UP000247612"/>
    </source>
</evidence>
<keyword evidence="2 4" id="KW-0808">Transferase</keyword>
<dbReference type="OrthoDB" id="9764961at2"/>
<protein>
    <submittedName>
        <fullName evidence="4">16S rRNA m(2)G 1207 methyltransferase</fullName>
    </submittedName>
</protein>
<feature type="domain" description="Methyltransferase small" evidence="3">
    <location>
        <begin position="27"/>
        <end position="194"/>
    </location>
</feature>
<organism evidence="4 5">
    <name type="scientific">Dielma fastidiosa</name>
    <dbReference type="NCBI Taxonomy" id="1034346"/>
    <lineage>
        <taxon>Bacteria</taxon>
        <taxon>Bacillati</taxon>
        <taxon>Bacillota</taxon>
        <taxon>Erysipelotrichia</taxon>
        <taxon>Erysipelotrichales</taxon>
        <taxon>Erysipelotrichaceae</taxon>
        <taxon>Dielma</taxon>
    </lineage>
</organism>
<evidence type="ECO:0000256" key="1">
    <source>
        <dbReference type="ARBA" id="ARBA00022603"/>
    </source>
</evidence>
<dbReference type="GO" id="GO:0032259">
    <property type="term" value="P:methylation"/>
    <property type="evidence" value="ECO:0007669"/>
    <property type="project" value="UniProtKB-KW"/>
</dbReference>
<dbReference type="SUPFAM" id="SSF53335">
    <property type="entry name" value="S-adenosyl-L-methionine-dependent methyltransferases"/>
    <property type="match status" value="1"/>
</dbReference>
<dbReference type="CDD" id="cd02440">
    <property type="entry name" value="AdoMet_MTases"/>
    <property type="match status" value="1"/>
</dbReference>